<comment type="caution">
    <text evidence="1">The sequence shown here is derived from an EMBL/GenBank/DDBJ whole genome shotgun (WGS) entry which is preliminary data.</text>
</comment>
<dbReference type="Pfam" id="PF12438">
    <property type="entry name" value="DUF3679"/>
    <property type="match status" value="1"/>
</dbReference>
<dbReference type="Proteomes" id="UP000239663">
    <property type="component" value="Unassembled WGS sequence"/>
</dbReference>
<accession>A0A2S7N3A5</accession>
<proteinExistence type="predicted"/>
<reference evidence="1 2" key="1">
    <citation type="submission" date="2017-12" db="EMBL/GenBank/DDBJ databases">
        <title>Taxonomic description and draft genome of Pradoshia cofamensis Gen. nov., sp. nov., a thermotolerant bacillale isolated from anterior gut of earthworm Eisenia fetida.</title>
        <authorList>
            <person name="Saha T."/>
            <person name="Chakraborty R."/>
        </authorList>
    </citation>
    <scope>NUCLEOTIDE SEQUENCE [LARGE SCALE GENOMIC DNA]</scope>
    <source>
        <strain evidence="1 2">EAG3</strain>
    </source>
</reference>
<protein>
    <submittedName>
        <fullName evidence="1">DUF3679 domain-containing protein</fullName>
    </submittedName>
</protein>
<dbReference type="RefSeq" id="WP_104847549.1">
    <property type="nucleotide sequence ID" value="NZ_PKOZ01000001.1"/>
</dbReference>
<keyword evidence="2" id="KW-1185">Reference proteome</keyword>
<name>A0A2S7N3A5_9BACI</name>
<evidence type="ECO:0000313" key="2">
    <source>
        <dbReference type="Proteomes" id="UP000239663"/>
    </source>
</evidence>
<evidence type="ECO:0000313" key="1">
    <source>
        <dbReference type="EMBL" id="PQD96450.1"/>
    </source>
</evidence>
<gene>
    <name evidence="1" type="ORF">CYL18_00685</name>
</gene>
<dbReference type="AlphaFoldDB" id="A0A2S7N3A5"/>
<dbReference type="InterPro" id="IPR020534">
    <property type="entry name" value="Uncharacterised_YqxA"/>
</dbReference>
<dbReference type="OrthoDB" id="2941402at2"/>
<dbReference type="EMBL" id="PKOZ01000001">
    <property type="protein sequence ID" value="PQD96450.1"/>
    <property type="molecule type" value="Genomic_DNA"/>
</dbReference>
<organism evidence="1 2">
    <name type="scientific">Pradoshia eiseniae</name>
    <dbReference type="NCBI Taxonomy" id="2064768"/>
    <lineage>
        <taxon>Bacteria</taxon>
        <taxon>Bacillati</taxon>
        <taxon>Bacillota</taxon>
        <taxon>Bacilli</taxon>
        <taxon>Bacillales</taxon>
        <taxon>Bacillaceae</taxon>
        <taxon>Pradoshia</taxon>
    </lineage>
</organism>
<sequence>MGKFIWKASLLILLLFFGVILGMQYANQNMKKMQGYDDPKMYEAFTVEKEGDGEINATMLGQDISMADIEEKKEEMEEWKAYNVLSSAGKGISNACTGIFQGLADLISNE</sequence>